<keyword evidence="3" id="KW-1185">Reference proteome</keyword>
<evidence type="ECO:0000313" key="2">
    <source>
        <dbReference type="EMBL" id="KAJ8883319.1"/>
    </source>
</evidence>
<evidence type="ECO:0000256" key="1">
    <source>
        <dbReference type="SAM" id="Coils"/>
    </source>
</evidence>
<organism evidence="2 3">
    <name type="scientific">Dryococelus australis</name>
    <dbReference type="NCBI Taxonomy" id="614101"/>
    <lineage>
        <taxon>Eukaryota</taxon>
        <taxon>Metazoa</taxon>
        <taxon>Ecdysozoa</taxon>
        <taxon>Arthropoda</taxon>
        <taxon>Hexapoda</taxon>
        <taxon>Insecta</taxon>
        <taxon>Pterygota</taxon>
        <taxon>Neoptera</taxon>
        <taxon>Polyneoptera</taxon>
        <taxon>Phasmatodea</taxon>
        <taxon>Verophasmatodea</taxon>
        <taxon>Anareolatae</taxon>
        <taxon>Phasmatidae</taxon>
        <taxon>Eurycanthinae</taxon>
        <taxon>Dryococelus</taxon>
    </lineage>
</organism>
<keyword evidence="1" id="KW-0175">Coiled coil</keyword>
<proteinExistence type="predicted"/>
<sequence length="155" mass="18145">MLWDVPNNILLDEGKLLQLERDEEGSQNKRVDVYWLQFMETEDSNSSPKYPTLTTIVKAALSLSHGNADAERSFFSSCRALTPIRSTLSERTLDFLMTVGRSLLTYDNKPHLIPINKELFDMGHVAYKRYNAHLEERLRQEEEKENKKRTRKREV</sequence>
<feature type="coiled-coil region" evidence="1">
    <location>
        <begin position="124"/>
        <end position="151"/>
    </location>
</feature>
<name>A0ABQ9HG73_9NEOP</name>
<protein>
    <recommendedName>
        <fullName evidence="4">HAT C-terminal dimerisation domain-containing protein</fullName>
    </recommendedName>
</protein>
<comment type="caution">
    <text evidence="2">The sequence shown here is derived from an EMBL/GenBank/DDBJ whole genome shotgun (WGS) entry which is preliminary data.</text>
</comment>
<evidence type="ECO:0000313" key="3">
    <source>
        <dbReference type="Proteomes" id="UP001159363"/>
    </source>
</evidence>
<reference evidence="2 3" key="1">
    <citation type="submission" date="2023-02" db="EMBL/GenBank/DDBJ databases">
        <title>LHISI_Scaffold_Assembly.</title>
        <authorList>
            <person name="Stuart O.P."/>
            <person name="Cleave R."/>
            <person name="Magrath M.J.L."/>
            <person name="Mikheyev A.S."/>
        </authorList>
    </citation>
    <scope>NUCLEOTIDE SEQUENCE [LARGE SCALE GENOMIC DNA]</scope>
    <source>
        <strain evidence="2">Daus_M_001</strain>
        <tissue evidence="2">Leg muscle</tissue>
    </source>
</reference>
<gene>
    <name evidence="2" type="ORF">PR048_015162</name>
</gene>
<evidence type="ECO:0008006" key="4">
    <source>
        <dbReference type="Google" id="ProtNLM"/>
    </source>
</evidence>
<dbReference type="EMBL" id="JARBHB010000005">
    <property type="protein sequence ID" value="KAJ8883319.1"/>
    <property type="molecule type" value="Genomic_DNA"/>
</dbReference>
<accession>A0ABQ9HG73</accession>
<dbReference type="Proteomes" id="UP001159363">
    <property type="component" value="Chromosome 4"/>
</dbReference>